<dbReference type="SUPFAM" id="SSF52218">
    <property type="entry name" value="Flavoproteins"/>
    <property type="match status" value="1"/>
</dbReference>
<dbReference type="RefSeq" id="WP_078766986.1">
    <property type="nucleotide sequence ID" value="NZ_FUXZ01000015.1"/>
</dbReference>
<reference evidence="2 3" key="1">
    <citation type="submission" date="2017-02" db="EMBL/GenBank/DDBJ databases">
        <authorList>
            <person name="Peterson S.W."/>
        </authorList>
    </citation>
    <scope>NUCLEOTIDE SEQUENCE [LARGE SCALE GENOMIC DNA]</scope>
    <source>
        <strain evidence="2 3">ATCC 35992</strain>
    </source>
</reference>
<protein>
    <submittedName>
        <fullName evidence="2">Flavodoxin</fullName>
    </submittedName>
</protein>
<dbReference type="InterPro" id="IPR029039">
    <property type="entry name" value="Flavoprotein-like_sf"/>
</dbReference>
<dbReference type="GO" id="GO:0016651">
    <property type="term" value="F:oxidoreductase activity, acting on NAD(P)H"/>
    <property type="evidence" value="ECO:0007669"/>
    <property type="project" value="UniProtKB-ARBA"/>
</dbReference>
<dbReference type="PANTHER" id="PTHR39201:SF1">
    <property type="entry name" value="FLAVODOXIN-LIKE DOMAIN-CONTAINING PROTEIN"/>
    <property type="match status" value="1"/>
</dbReference>
<dbReference type="InterPro" id="IPR008254">
    <property type="entry name" value="Flavodoxin/NO_synth"/>
</dbReference>
<organism evidence="2 3">
    <name type="scientific">Eubacterium uniforme</name>
    <dbReference type="NCBI Taxonomy" id="39495"/>
    <lineage>
        <taxon>Bacteria</taxon>
        <taxon>Bacillati</taxon>
        <taxon>Bacillota</taxon>
        <taxon>Clostridia</taxon>
        <taxon>Eubacteriales</taxon>
        <taxon>Eubacteriaceae</taxon>
        <taxon>Eubacterium</taxon>
    </lineage>
</organism>
<evidence type="ECO:0000259" key="1">
    <source>
        <dbReference type="Pfam" id="PF12682"/>
    </source>
</evidence>
<evidence type="ECO:0000313" key="3">
    <source>
        <dbReference type="Proteomes" id="UP000190814"/>
    </source>
</evidence>
<proteinExistence type="predicted"/>
<dbReference type="PANTHER" id="PTHR39201">
    <property type="entry name" value="EXPORTED PROTEIN-RELATED"/>
    <property type="match status" value="1"/>
</dbReference>
<dbReference type="Proteomes" id="UP000190814">
    <property type="component" value="Unassembled WGS sequence"/>
</dbReference>
<dbReference type="STRING" id="39495.SAMN02745111_02160"/>
<feature type="domain" description="Flavodoxin-like" evidence="1">
    <location>
        <begin position="23"/>
        <end position="153"/>
    </location>
</feature>
<dbReference type="AlphaFoldDB" id="A0A1T4W1I3"/>
<keyword evidence="3" id="KW-1185">Reference proteome</keyword>
<dbReference type="OrthoDB" id="9806505at2"/>
<dbReference type="Gene3D" id="3.40.50.360">
    <property type="match status" value="1"/>
</dbReference>
<name>A0A1T4W1I3_9FIRM</name>
<sequence length="162" mass="17858">MSKSLIIYFSRADENYAVGYIEKGNTEITAEYVQELTGADMFKVEPLVPYSAEYNKCIEEAKVRVGNAPIKEELPDISEYDTVFVMSPIYWGTYAPEVETAIEGVDFSGKTIRVISTHEGSGLGSMVSDVKNICKGANVDSRGLAIKGTQVKDSKKIIQAWL</sequence>
<evidence type="ECO:0000313" key="2">
    <source>
        <dbReference type="EMBL" id="SKA71116.1"/>
    </source>
</evidence>
<dbReference type="EMBL" id="FUXZ01000015">
    <property type="protein sequence ID" value="SKA71116.1"/>
    <property type="molecule type" value="Genomic_DNA"/>
</dbReference>
<gene>
    <name evidence="2" type="ORF">SAMN02745111_02160</name>
</gene>
<dbReference type="GO" id="GO:0010181">
    <property type="term" value="F:FMN binding"/>
    <property type="evidence" value="ECO:0007669"/>
    <property type="project" value="InterPro"/>
</dbReference>
<accession>A0A1T4W1I3</accession>
<dbReference type="Pfam" id="PF12682">
    <property type="entry name" value="Flavodoxin_4"/>
    <property type="match status" value="1"/>
</dbReference>